<dbReference type="GeneID" id="130511221"/>
<dbReference type="Gene3D" id="3.30.420.10">
    <property type="entry name" value="Ribonuclease H-like superfamily/Ribonuclease H"/>
    <property type="match status" value="1"/>
</dbReference>
<sequence length="153" mass="16724">MDTDVDGSNNVRGAGVGLVLTSPTGVSASRAVRCNFKATNNEAEYEALIAGLTLAQQMGVENIQVFSDSQLIISQVQGDYQAKYPSIIRYLSVAKRLLDRFRHCKLTQIPREHNSQADALANLGSALETTNHMSIQLLDPIYDVLPLEKPTGY</sequence>
<dbReference type="Proteomes" id="UP000504610">
    <property type="component" value="Chromosome 4"/>
</dbReference>
<reference evidence="2" key="1">
    <citation type="journal article" date="2019" name="Database">
        <title>The radish genome database (RadishGD): an integrated information resource for radish genomics.</title>
        <authorList>
            <person name="Yu H.J."/>
            <person name="Baek S."/>
            <person name="Lee Y.J."/>
            <person name="Cho A."/>
            <person name="Mun J.H."/>
        </authorList>
    </citation>
    <scope>NUCLEOTIDE SEQUENCE [LARGE SCALE GENOMIC DNA]</scope>
    <source>
        <strain evidence="2">cv. WK10039</strain>
    </source>
</reference>
<feature type="domain" description="RNase H type-1" evidence="1">
    <location>
        <begin position="1"/>
        <end position="126"/>
    </location>
</feature>
<protein>
    <submittedName>
        <fullName evidence="3">Uncharacterized protein LOC130511221</fullName>
    </submittedName>
</protein>
<dbReference type="InterPro" id="IPR002156">
    <property type="entry name" value="RNaseH_domain"/>
</dbReference>
<dbReference type="AlphaFoldDB" id="A0A9W3DK10"/>
<gene>
    <name evidence="3" type="primary">LOC130511221</name>
</gene>
<dbReference type="GO" id="GO:0004523">
    <property type="term" value="F:RNA-DNA hybrid ribonuclease activity"/>
    <property type="evidence" value="ECO:0007669"/>
    <property type="project" value="InterPro"/>
</dbReference>
<dbReference type="SUPFAM" id="SSF53098">
    <property type="entry name" value="Ribonuclease H-like"/>
    <property type="match status" value="1"/>
</dbReference>
<evidence type="ECO:0000313" key="3">
    <source>
        <dbReference type="RefSeq" id="XP_056864089.1"/>
    </source>
</evidence>
<reference evidence="3" key="2">
    <citation type="submission" date="2025-08" db="UniProtKB">
        <authorList>
            <consortium name="RefSeq"/>
        </authorList>
    </citation>
    <scope>IDENTIFICATION</scope>
    <source>
        <tissue evidence="3">Leaf</tissue>
    </source>
</reference>
<dbReference type="PROSITE" id="PS50879">
    <property type="entry name" value="RNASE_H_1"/>
    <property type="match status" value="1"/>
</dbReference>
<proteinExistence type="predicted"/>
<organism evidence="2 3">
    <name type="scientific">Raphanus sativus</name>
    <name type="common">Radish</name>
    <name type="synonym">Raphanus raphanistrum var. sativus</name>
    <dbReference type="NCBI Taxonomy" id="3726"/>
    <lineage>
        <taxon>Eukaryota</taxon>
        <taxon>Viridiplantae</taxon>
        <taxon>Streptophyta</taxon>
        <taxon>Embryophyta</taxon>
        <taxon>Tracheophyta</taxon>
        <taxon>Spermatophyta</taxon>
        <taxon>Magnoliopsida</taxon>
        <taxon>eudicotyledons</taxon>
        <taxon>Gunneridae</taxon>
        <taxon>Pentapetalae</taxon>
        <taxon>rosids</taxon>
        <taxon>malvids</taxon>
        <taxon>Brassicales</taxon>
        <taxon>Brassicaceae</taxon>
        <taxon>Brassiceae</taxon>
        <taxon>Raphanus</taxon>
    </lineage>
</organism>
<evidence type="ECO:0000313" key="2">
    <source>
        <dbReference type="Proteomes" id="UP000504610"/>
    </source>
</evidence>
<dbReference type="InterPro" id="IPR012337">
    <property type="entry name" value="RNaseH-like_sf"/>
</dbReference>
<dbReference type="Pfam" id="PF13456">
    <property type="entry name" value="RVT_3"/>
    <property type="match status" value="1"/>
</dbReference>
<dbReference type="RefSeq" id="XP_056864089.1">
    <property type="nucleotide sequence ID" value="XM_057008109.1"/>
</dbReference>
<dbReference type="CDD" id="cd09279">
    <property type="entry name" value="RNase_HI_like"/>
    <property type="match status" value="1"/>
</dbReference>
<dbReference type="PANTHER" id="PTHR48475">
    <property type="entry name" value="RIBONUCLEASE H"/>
    <property type="match status" value="1"/>
</dbReference>
<dbReference type="GO" id="GO:0003676">
    <property type="term" value="F:nucleic acid binding"/>
    <property type="evidence" value="ECO:0007669"/>
    <property type="project" value="InterPro"/>
</dbReference>
<name>A0A9W3DK10_RAPSA</name>
<dbReference type="PANTHER" id="PTHR48475:SF2">
    <property type="entry name" value="RIBONUCLEASE H"/>
    <property type="match status" value="1"/>
</dbReference>
<dbReference type="KEGG" id="rsz:130511221"/>
<evidence type="ECO:0000259" key="1">
    <source>
        <dbReference type="PROSITE" id="PS50879"/>
    </source>
</evidence>
<keyword evidence="2" id="KW-1185">Reference proteome</keyword>
<dbReference type="InterPro" id="IPR036397">
    <property type="entry name" value="RNaseH_sf"/>
</dbReference>
<dbReference type="OrthoDB" id="1938451at2759"/>
<accession>A0A9W3DK10</accession>